<evidence type="ECO:0000313" key="1">
    <source>
        <dbReference type="EMBL" id="KKM26987.1"/>
    </source>
</evidence>
<dbReference type="AlphaFoldDB" id="A0A0F9IHI7"/>
<gene>
    <name evidence="1" type="ORF">LCGC14_1579200</name>
</gene>
<feature type="non-terminal residue" evidence="1">
    <location>
        <position position="25"/>
    </location>
</feature>
<reference evidence="1" key="1">
    <citation type="journal article" date="2015" name="Nature">
        <title>Complex archaea that bridge the gap between prokaryotes and eukaryotes.</title>
        <authorList>
            <person name="Spang A."/>
            <person name="Saw J.H."/>
            <person name="Jorgensen S.L."/>
            <person name="Zaremba-Niedzwiedzka K."/>
            <person name="Martijn J."/>
            <person name="Lind A.E."/>
            <person name="van Eijk R."/>
            <person name="Schleper C."/>
            <person name="Guy L."/>
            <person name="Ettema T.J."/>
        </authorList>
    </citation>
    <scope>NUCLEOTIDE SEQUENCE</scope>
</reference>
<proteinExistence type="predicted"/>
<name>A0A0F9IHI7_9ZZZZ</name>
<sequence>MKGAYFLVLYILNDIETSIGKLGII</sequence>
<protein>
    <submittedName>
        <fullName evidence="1">Uncharacterized protein</fullName>
    </submittedName>
</protein>
<accession>A0A0F9IHI7</accession>
<comment type="caution">
    <text evidence="1">The sequence shown here is derived from an EMBL/GenBank/DDBJ whole genome shotgun (WGS) entry which is preliminary data.</text>
</comment>
<organism evidence="1">
    <name type="scientific">marine sediment metagenome</name>
    <dbReference type="NCBI Taxonomy" id="412755"/>
    <lineage>
        <taxon>unclassified sequences</taxon>
        <taxon>metagenomes</taxon>
        <taxon>ecological metagenomes</taxon>
    </lineage>
</organism>
<dbReference type="EMBL" id="LAZR01012407">
    <property type="protein sequence ID" value="KKM26987.1"/>
    <property type="molecule type" value="Genomic_DNA"/>
</dbReference>